<dbReference type="EMBL" id="FWEW01003498">
    <property type="protein sequence ID" value="SLM39300.1"/>
    <property type="molecule type" value="Genomic_DNA"/>
</dbReference>
<feature type="compositionally biased region" description="Polar residues" evidence="1">
    <location>
        <begin position="213"/>
        <end position="230"/>
    </location>
</feature>
<protein>
    <submittedName>
        <fullName evidence="3">HNH nuclease</fullName>
    </submittedName>
</protein>
<evidence type="ECO:0000313" key="3">
    <source>
        <dbReference type="EMBL" id="SLM39300.1"/>
    </source>
</evidence>
<keyword evidence="4" id="KW-1185">Reference proteome</keyword>
<evidence type="ECO:0000259" key="2">
    <source>
        <dbReference type="Pfam" id="PF13391"/>
    </source>
</evidence>
<dbReference type="Pfam" id="PF13391">
    <property type="entry name" value="HNH_2"/>
    <property type="match status" value="1"/>
</dbReference>
<sequence length="487" mass="55562">MSDSIRSKLDNALAALSETTTRCIWDPVDFDSDWYRSEVEICRALCYDLPENVEFKVRATQDTSGSGPLADVLRKVAKQQPRNRSASLEEKVQCQGAVRKITERFDEQWEKLTERLGQQTQDLLELVQTALDQWSCTMYLLSILVDAEQVGPESSAKCMDRINLNLWHLQLHRNGLSMEPNLRKQTVSHLRFMAKQFKINTKQGGQDNLHGAASTSTQKAAGTVGASPNSRVRKTRPGQAHFARMLADGYKCERYDGHHKERWCPVTKDWIPAAKTIAAHIVPFSLGDDLAQDLFGVGTTLMDIRNGLYLHEDVEAAFDNAQMVIIHNHTVDPPGQILEAYVIDQTLLDKSYGEGKYKWEDIHKKKLQFRHGVPVRPARRYLYFHMLFAMIRLSIHQPPNWVNSIPELTTWPMYPTNAEYLQRGILLNIVRVIGDPEVEEKLVNYIPRESPLQSYSPFPVNTIQKSHETSAETLGWMSDYQGLQDEP</sequence>
<evidence type="ECO:0000313" key="4">
    <source>
        <dbReference type="Proteomes" id="UP000192927"/>
    </source>
</evidence>
<dbReference type="AlphaFoldDB" id="A0A1W5D8I2"/>
<dbReference type="InterPro" id="IPR003615">
    <property type="entry name" value="HNH_nuc"/>
</dbReference>
<reference evidence="4" key="1">
    <citation type="submission" date="2017-03" db="EMBL/GenBank/DDBJ databases">
        <authorList>
            <person name="Sharma R."/>
            <person name="Thines M."/>
        </authorList>
    </citation>
    <scope>NUCLEOTIDE SEQUENCE [LARGE SCALE GENOMIC DNA]</scope>
</reference>
<organism evidence="3 4">
    <name type="scientific">Lasallia pustulata</name>
    <dbReference type="NCBI Taxonomy" id="136370"/>
    <lineage>
        <taxon>Eukaryota</taxon>
        <taxon>Fungi</taxon>
        <taxon>Dikarya</taxon>
        <taxon>Ascomycota</taxon>
        <taxon>Pezizomycotina</taxon>
        <taxon>Lecanoromycetes</taxon>
        <taxon>OSLEUM clade</taxon>
        <taxon>Umbilicariomycetidae</taxon>
        <taxon>Umbilicariales</taxon>
        <taxon>Umbilicariaceae</taxon>
        <taxon>Lasallia</taxon>
    </lineage>
</organism>
<name>A0A1W5D8I2_9LECA</name>
<proteinExistence type="predicted"/>
<feature type="region of interest" description="Disordered" evidence="1">
    <location>
        <begin position="203"/>
        <end position="236"/>
    </location>
</feature>
<evidence type="ECO:0000256" key="1">
    <source>
        <dbReference type="SAM" id="MobiDB-lite"/>
    </source>
</evidence>
<accession>A0A1W5D8I2</accession>
<dbReference type="Proteomes" id="UP000192927">
    <property type="component" value="Unassembled WGS sequence"/>
</dbReference>
<feature type="domain" description="HNH nuclease" evidence="2">
    <location>
        <begin position="264"/>
        <end position="325"/>
    </location>
</feature>